<dbReference type="Proteomes" id="UP000009342">
    <property type="component" value="Unassembled WGS sequence"/>
</dbReference>
<gene>
    <name evidence="1" type="ORF">BN134_530</name>
</gene>
<name>A0ABP1W4C2_9ENTR</name>
<evidence type="ECO:0000313" key="1">
    <source>
        <dbReference type="EMBL" id="CCJ79824.1"/>
    </source>
</evidence>
<keyword evidence="2" id="KW-1185">Reference proteome</keyword>
<evidence type="ECO:0000313" key="2">
    <source>
        <dbReference type="Proteomes" id="UP000009342"/>
    </source>
</evidence>
<comment type="caution">
    <text evidence="1">The sequence shown here is derived from an EMBL/GenBank/DDBJ whole genome shotgun (WGS) entry which is preliminary data.</text>
</comment>
<reference evidence="2" key="1">
    <citation type="journal article" date="2012" name="PLoS ONE">
        <title>Comparative analysis of genome sequences covering the seven cronobacter species.</title>
        <authorList>
            <person name="Joseph S."/>
            <person name="Desai P."/>
            <person name="Ji Y."/>
            <person name="Cummings C.A."/>
            <person name="Shih R."/>
            <person name="Degoricija L."/>
            <person name="Rico A."/>
            <person name="Brzoska P."/>
            <person name="Hamby S.E."/>
            <person name="Masood N."/>
            <person name="Hariri S."/>
            <person name="Sonbol H."/>
            <person name="Chuzhanova N."/>
            <person name="McClelland M."/>
            <person name="Furtado M.R."/>
            <person name="Forsythe S.J."/>
        </authorList>
    </citation>
    <scope>NUCLEOTIDE SEQUENCE [LARGE SCALE GENOMIC DNA]</scope>
    <source>
        <strain evidence="2">1210</strain>
    </source>
</reference>
<proteinExistence type="predicted"/>
<organism evidence="1 2">
    <name type="scientific">Cronobacter dublinensis 1210</name>
    <dbReference type="NCBI Taxonomy" id="1208656"/>
    <lineage>
        <taxon>Bacteria</taxon>
        <taxon>Pseudomonadati</taxon>
        <taxon>Pseudomonadota</taxon>
        <taxon>Gammaproteobacteria</taxon>
        <taxon>Enterobacterales</taxon>
        <taxon>Enterobacteriaceae</taxon>
        <taxon>Cronobacter</taxon>
    </lineage>
</organism>
<dbReference type="EMBL" id="CAKZ01000020">
    <property type="protein sequence ID" value="CCJ79824.1"/>
    <property type="molecule type" value="Genomic_DNA"/>
</dbReference>
<protein>
    <submittedName>
        <fullName evidence="1">Uncharacterized protein</fullName>
    </submittedName>
</protein>
<sequence>MKDCFITGFQAKKAIHPTAERNALFWCSMVVHYCGKSAQIVQTDFCLAFENSGL</sequence>
<accession>A0ABP1W4C2</accession>